<name>A0A0E9T2A0_ANGAN</name>
<accession>A0A0E9T2A0</accession>
<reference evidence="1" key="2">
    <citation type="journal article" date="2015" name="Fish Shellfish Immunol.">
        <title>Early steps in the European eel (Anguilla anguilla)-Vibrio vulnificus interaction in the gills: Role of the RtxA13 toxin.</title>
        <authorList>
            <person name="Callol A."/>
            <person name="Pajuelo D."/>
            <person name="Ebbesson L."/>
            <person name="Teles M."/>
            <person name="MacKenzie S."/>
            <person name="Amaro C."/>
        </authorList>
    </citation>
    <scope>NUCLEOTIDE SEQUENCE</scope>
</reference>
<sequence length="25" mass="3098">MLSNAVFDCRLFENRLTQFNLLHWE</sequence>
<protein>
    <submittedName>
        <fullName evidence="1">Uncharacterized protein</fullName>
    </submittedName>
</protein>
<evidence type="ECO:0000313" key="1">
    <source>
        <dbReference type="EMBL" id="JAH46783.1"/>
    </source>
</evidence>
<dbReference type="AlphaFoldDB" id="A0A0E9T2A0"/>
<proteinExistence type="predicted"/>
<dbReference type="EMBL" id="GBXM01061794">
    <property type="protein sequence ID" value="JAH46783.1"/>
    <property type="molecule type" value="Transcribed_RNA"/>
</dbReference>
<reference evidence="1" key="1">
    <citation type="submission" date="2014-11" db="EMBL/GenBank/DDBJ databases">
        <authorList>
            <person name="Amaro Gonzalez C."/>
        </authorList>
    </citation>
    <scope>NUCLEOTIDE SEQUENCE</scope>
</reference>
<organism evidence="1">
    <name type="scientific">Anguilla anguilla</name>
    <name type="common">European freshwater eel</name>
    <name type="synonym">Muraena anguilla</name>
    <dbReference type="NCBI Taxonomy" id="7936"/>
    <lineage>
        <taxon>Eukaryota</taxon>
        <taxon>Metazoa</taxon>
        <taxon>Chordata</taxon>
        <taxon>Craniata</taxon>
        <taxon>Vertebrata</taxon>
        <taxon>Euteleostomi</taxon>
        <taxon>Actinopterygii</taxon>
        <taxon>Neopterygii</taxon>
        <taxon>Teleostei</taxon>
        <taxon>Anguilliformes</taxon>
        <taxon>Anguillidae</taxon>
        <taxon>Anguilla</taxon>
    </lineage>
</organism>